<dbReference type="GO" id="GO:0043190">
    <property type="term" value="C:ATP-binding cassette (ABC) transporter complex"/>
    <property type="evidence" value="ECO:0007669"/>
    <property type="project" value="InterPro"/>
</dbReference>
<dbReference type="PIRSF" id="PIRSF002741">
    <property type="entry name" value="MppA"/>
    <property type="match status" value="1"/>
</dbReference>
<dbReference type="InterPro" id="IPR030678">
    <property type="entry name" value="Peptide/Ni-bd"/>
</dbReference>
<comment type="caution">
    <text evidence="3">The sequence shown here is derived from an EMBL/GenBank/DDBJ whole genome shotgun (WGS) entry which is preliminary data.</text>
</comment>
<proteinExistence type="predicted"/>
<name>A0A1S1PB02_9ACTN</name>
<dbReference type="Proteomes" id="UP000179769">
    <property type="component" value="Unassembled WGS sequence"/>
</dbReference>
<dbReference type="InterPro" id="IPR039424">
    <property type="entry name" value="SBP_5"/>
</dbReference>
<sequence length="522" mass="55417">MIDGALSRRQVLGAALATVAVAGASSCAGEEQSSGDGGSGRPSASREQTLSISIQATPNSFDPAELISSQSSFAWSALFDTLILKDNKGKLQPNAAESWNYSDSGRTLTLKLRKGMSFSSGAPVNAVAVKTTLERSKNTPGSASQVLGALESVDAPDDRTVVLRLSHPDGALLDSLAVSGAGVIGDPATLNDKRTALNPVGSGPYVLNTGQTVNGSTYVLDRREDYWNVQAYPFKTVKISVIRDRTAALNALQAGEVNAGTVEVTNVDRLRAAGFDAAVVEANSLASLVLADRAGESLKPLGDPRVRQAINMAFDREKIVEQLLRGSGKPTEQVFNPKDPAYDPALNTTYAYDPQRAKRLLAEAGYPNGFSVTMPEFFLAKSFAPTITQSLAAIGIAVTWEPVPPQQTDAAISSKKYPAFFTIAGLGTTAQDASTYFSKDGAYNPFHTEDPDLTPQMEQAAQTIDPRQAADAYRHVNATAVREAWNAPLFYVAVHWVTKKGITYLGDGSLTFNTVRAFGLSG</sequence>
<dbReference type="AlphaFoldDB" id="A0A1S1PB02"/>
<evidence type="ECO:0000259" key="2">
    <source>
        <dbReference type="Pfam" id="PF00496"/>
    </source>
</evidence>
<dbReference type="Pfam" id="PF00496">
    <property type="entry name" value="SBP_bac_5"/>
    <property type="match status" value="1"/>
</dbReference>
<feature type="region of interest" description="Disordered" evidence="1">
    <location>
        <begin position="28"/>
        <end position="48"/>
    </location>
</feature>
<accession>A0A1S1PB02</accession>
<dbReference type="RefSeq" id="WP_071067227.1">
    <property type="nucleotide sequence ID" value="NZ_MAXA01000285.1"/>
</dbReference>
<dbReference type="EMBL" id="MAXA01000285">
    <property type="protein sequence ID" value="OHV18910.1"/>
    <property type="molecule type" value="Genomic_DNA"/>
</dbReference>
<dbReference type="Gene3D" id="3.40.190.10">
    <property type="entry name" value="Periplasmic binding protein-like II"/>
    <property type="match status" value="1"/>
</dbReference>
<dbReference type="GO" id="GO:0015833">
    <property type="term" value="P:peptide transport"/>
    <property type="evidence" value="ECO:0007669"/>
    <property type="project" value="TreeGrafter"/>
</dbReference>
<evidence type="ECO:0000313" key="3">
    <source>
        <dbReference type="EMBL" id="OHV18910.1"/>
    </source>
</evidence>
<dbReference type="Gene3D" id="3.10.105.10">
    <property type="entry name" value="Dipeptide-binding Protein, Domain 3"/>
    <property type="match status" value="1"/>
</dbReference>
<evidence type="ECO:0000256" key="1">
    <source>
        <dbReference type="SAM" id="MobiDB-lite"/>
    </source>
</evidence>
<evidence type="ECO:0000313" key="4">
    <source>
        <dbReference type="Proteomes" id="UP000179769"/>
    </source>
</evidence>
<dbReference type="PANTHER" id="PTHR30290">
    <property type="entry name" value="PERIPLASMIC BINDING COMPONENT OF ABC TRANSPORTER"/>
    <property type="match status" value="1"/>
</dbReference>
<feature type="domain" description="Solute-binding protein family 5" evidence="2">
    <location>
        <begin position="90"/>
        <end position="437"/>
    </location>
</feature>
<gene>
    <name evidence="3" type="ORF">BBK14_29630</name>
</gene>
<dbReference type="GO" id="GO:0042597">
    <property type="term" value="C:periplasmic space"/>
    <property type="evidence" value="ECO:0007669"/>
    <property type="project" value="UniProtKB-ARBA"/>
</dbReference>
<dbReference type="PROSITE" id="PS51318">
    <property type="entry name" value="TAT"/>
    <property type="match status" value="1"/>
</dbReference>
<dbReference type="InterPro" id="IPR000914">
    <property type="entry name" value="SBP_5_dom"/>
</dbReference>
<reference evidence="4" key="1">
    <citation type="submission" date="2016-07" db="EMBL/GenBank/DDBJ databases">
        <title>Frankia sp. NRRL B-16219 Genome sequencing.</title>
        <authorList>
            <person name="Ghodhbane-Gtari F."/>
            <person name="Swanson E."/>
            <person name="Gueddou A."/>
            <person name="Louati M."/>
            <person name="Nouioui I."/>
            <person name="Hezbri K."/>
            <person name="Abebe-Akele F."/>
            <person name="Simpson S."/>
            <person name="Morris K."/>
            <person name="Thomas K."/>
            <person name="Gtari M."/>
            <person name="Tisa L.S."/>
        </authorList>
    </citation>
    <scope>NUCLEOTIDE SEQUENCE [LARGE SCALE GENOMIC DNA]</scope>
    <source>
        <strain evidence="4">NRRL B-16219</strain>
    </source>
</reference>
<dbReference type="SUPFAM" id="SSF53850">
    <property type="entry name" value="Periplasmic binding protein-like II"/>
    <property type="match status" value="1"/>
</dbReference>
<dbReference type="GO" id="GO:1904680">
    <property type="term" value="F:peptide transmembrane transporter activity"/>
    <property type="evidence" value="ECO:0007669"/>
    <property type="project" value="TreeGrafter"/>
</dbReference>
<protein>
    <submittedName>
        <fullName evidence="3">ABC transporter substrate-binding protein</fullName>
    </submittedName>
</protein>
<dbReference type="CDD" id="cd08496">
    <property type="entry name" value="PBP2_NikA_DppA_OppA_like_9"/>
    <property type="match status" value="1"/>
</dbReference>
<dbReference type="InterPro" id="IPR006311">
    <property type="entry name" value="TAT_signal"/>
</dbReference>
<keyword evidence="4" id="KW-1185">Reference proteome</keyword>
<organism evidence="3 4">
    <name type="scientific">Parafrankia soli</name>
    <dbReference type="NCBI Taxonomy" id="2599596"/>
    <lineage>
        <taxon>Bacteria</taxon>
        <taxon>Bacillati</taxon>
        <taxon>Actinomycetota</taxon>
        <taxon>Actinomycetes</taxon>
        <taxon>Frankiales</taxon>
        <taxon>Frankiaceae</taxon>
        <taxon>Parafrankia</taxon>
    </lineage>
</organism>
<dbReference type="OrthoDB" id="9803988at2"/>